<dbReference type="EMBL" id="BONG01000060">
    <property type="protein sequence ID" value="GIF93321.1"/>
    <property type="molecule type" value="Genomic_DNA"/>
</dbReference>
<evidence type="ECO:0000313" key="3">
    <source>
        <dbReference type="Proteomes" id="UP000619293"/>
    </source>
</evidence>
<dbReference type="PANTHER" id="PTHR32015">
    <property type="entry name" value="FASTING INDUCED LIPASE"/>
    <property type="match status" value="1"/>
</dbReference>
<dbReference type="RefSeq" id="WP_191840505.1">
    <property type="nucleotide sequence ID" value="NZ_BAAALB010000051.1"/>
</dbReference>
<accession>A0A8J3JYC2</accession>
<proteinExistence type="predicted"/>
<dbReference type="AlphaFoldDB" id="A0A8J3JYC2"/>
<dbReference type="GO" id="GO:0016298">
    <property type="term" value="F:lipase activity"/>
    <property type="evidence" value="ECO:0007669"/>
    <property type="project" value="TreeGrafter"/>
</dbReference>
<keyword evidence="1" id="KW-0732">Signal</keyword>
<dbReference type="SUPFAM" id="SSF53474">
    <property type="entry name" value="alpha/beta-Hydrolases"/>
    <property type="match status" value="1"/>
</dbReference>
<sequence>MRKSAGLLSSLCAVLAMVVVAPSPAQAAERDPVIFVHGYKGGAWNWNDMIADFKADGWSGGRLFAMSYDITKSNKTIAAQLRTLVDSVRAQTGAAKVDIVAHSMGSLNSRWYLKFLGGTSSVDQWVSLGGPNHGTNLTPICSWLITSCAEMAPDSSFLRDLNAGDETPGGVRYQTYWSNCDEFINPDESTLLSGATNTNVGCIEHAWLLVSDPVSVKVRTFLKS</sequence>
<dbReference type="InterPro" id="IPR029058">
    <property type="entry name" value="AB_hydrolase_fold"/>
</dbReference>
<dbReference type="Proteomes" id="UP000619293">
    <property type="component" value="Unassembled WGS sequence"/>
</dbReference>
<evidence type="ECO:0000256" key="1">
    <source>
        <dbReference type="SAM" id="SignalP"/>
    </source>
</evidence>
<dbReference type="Gene3D" id="3.40.50.1820">
    <property type="entry name" value="alpha/beta hydrolase"/>
    <property type="match status" value="1"/>
</dbReference>
<gene>
    <name evidence="2" type="ORF">Cch02nite_67650</name>
</gene>
<dbReference type="PANTHER" id="PTHR32015:SF1">
    <property type="entry name" value="LIPASE"/>
    <property type="match status" value="1"/>
</dbReference>
<dbReference type="Pfam" id="PF01674">
    <property type="entry name" value="Lipase_2"/>
    <property type="match status" value="1"/>
</dbReference>
<feature type="chain" id="PRO_5035223126" evidence="1">
    <location>
        <begin position="28"/>
        <end position="224"/>
    </location>
</feature>
<reference evidence="2 3" key="1">
    <citation type="submission" date="2021-01" db="EMBL/GenBank/DDBJ databases">
        <title>Whole genome shotgun sequence of Catellatospora chokoriensis NBRC 107358.</title>
        <authorList>
            <person name="Komaki H."/>
            <person name="Tamura T."/>
        </authorList>
    </citation>
    <scope>NUCLEOTIDE SEQUENCE [LARGE SCALE GENOMIC DNA]</scope>
    <source>
        <strain evidence="2 3">NBRC 107358</strain>
    </source>
</reference>
<dbReference type="InterPro" id="IPR002918">
    <property type="entry name" value="Lipase_EstA/Esterase_EstB"/>
</dbReference>
<name>A0A8J3JYC2_9ACTN</name>
<keyword evidence="3" id="KW-1185">Reference proteome</keyword>
<dbReference type="GO" id="GO:0016042">
    <property type="term" value="P:lipid catabolic process"/>
    <property type="evidence" value="ECO:0007669"/>
    <property type="project" value="InterPro"/>
</dbReference>
<feature type="signal peptide" evidence="1">
    <location>
        <begin position="1"/>
        <end position="27"/>
    </location>
</feature>
<comment type="caution">
    <text evidence="2">The sequence shown here is derived from an EMBL/GenBank/DDBJ whole genome shotgun (WGS) entry which is preliminary data.</text>
</comment>
<organism evidence="2 3">
    <name type="scientific">Catellatospora chokoriensis</name>
    <dbReference type="NCBI Taxonomy" id="310353"/>
    <lineage>
        <taxon>Bacteria</taxon>
        <taxon>Bacillati</taxon>
        <taxon>Actinomycetota</taxon>
        <taxon>Actinomycetes</taxon>
        <taxon>Micromonosporales</taxon>
        <taxon>Micromonosporaceae</taxon>
        <taxon>Catellatospora</taxon>
    </lineage>
</organism>
<evidence type="ECO:0000313" key="2">
    <source>
        <dbReference type="EMBL" id="GIF93321.1"/>
    </source>
</evidence>
<protein>
    <submittedName>
        <fullName evidence="2">Lipase</fullName>
    </submittedName>
</protein>